<dbReference type="InterPro" id="IPR016186">
    <property type="entry name" value="C-type_lectin-like/link_sf"/>
</dbReference>
<dbReference type="Gene3D" id="3.10.100.10">
    <property type="entry name" value="Mannose-Binding Protein A, subunit A"/>
    <property type="match status" value="1"/>
</dbReference>
<dbReference type="SMART" id="SM00034">
    <property type="entry name" value="CLECT"/>
    <property type="match status" value="1"/>
</dbReference>
<name>A0A9Q1HRK9_CONCO</name>
<feature type="domain" description="C-type lectin" evidence="5">
    <location>
        <begin position="154"/>
        <end position="262"/>
    </location>
</feature>
<dbReference type="SUPFAM" id="SSF56436">
    <property type="entry name" value="C-type lectin-like"/>
    <property type="match status" value="1"/>
</dbReference>
<evidence type="ECO:0000256" key="4">
    <source>
        <dbReference type="SAM" id="Phobius"/>
    </source>
</evidence>
<reference evidence="6" key="1">
    <citation type="journal article" date="2023" name="Science">
        <title>Genome structures resolve the early diversification of teleost fishes.</title>
        <authorList>
            <person name="Parey E."/>
            <person name="Louis A."/>
            <person name="Montfort J."/>
            <person name="Bouchez O."/>
            <person name="Roques C."/>
            <person name="Iampietro C."/>
            <person name="Lluch J."/>
            <person name="Castinel A."/>
            <person name="Donnadieu C."/>
            <person name="Desvignes T."/>
            <person name="Floi Bucao C."/>
            <person name="Jouanno E."/>
            <person name="Wen M."/>
            <person name="Mejri S."/>
            <person name="Dirks R."/>
            <person name="Jansen H."/>
            <person name="Henkel C."/>
            <person name="Chen W.J."/>
            <person name="Zahm M."/>
            <person name="Cabau C."/>
            <person name="Klopp C."/>
            <person name="Thompson A.W."/>
            <person name="Robinson-Rechavi M."/>
            <person name="Braasch I."/>
            <person name="Lecointre G."/>
            <person name="Bobe J."/>
            <person name="Postlethwait J.H."/>
            <person name="Berthelot C."/>
            <person name="Roest Crollius H."/>
            <person name="Guiguen Y."/>
        </authorList>
    </citation>
    <scope>NUCLEOTIDE SEQUENCE</scope>
    <source>
        <strain evidence="6">Concon-B</strain>
    </source>
</reference>
<evidence type="ECO:0000259" key="5">
    <source>
        <dbReference type="PROSITE" id="PS50041"/>
    </source>
</evidence>
<evidence type="ECO:0000256" key="2">
    <source>
        <dbReference type="ARBA" id="ARBA00023157"/>
    </source>
</evidence>
<keyword evidence="7" id="KW-1185">Reference proteome</keyword>
<dbReference type="InterPro" id="IPR033989">
    <property type="entry name" value="CD209-like_CTLD"/>
</dbReference>
<dbReference type="Proteomes" id="UP001152803">
    <property type="component" value="Unassembled WGS sequence"/>
</dbReference>
<feature type="coiled-coil region" evidence="3">
    <location>
        <begin position="99"/>
        <end position="126"/>
    </location>
</feature>
<feature type="transmembrane region" description="Helical" evidence="4">
    <location>
        <begin position="62"/>
        <end position="86"/>
    </location>
</feature>
<sequence>MGEGVHYSSVKFKKNLKQEPPVTHDEDVTYSEVKPTNHTSSCTVSHCGSAEKREQSSHPYRLAAVCLGLLCALLLAATIVLCVLYTNQSQKYSMLARGQEELRANSSTLNRDKDQLQREYSAVSKKLLFMEQYCPRVNSQKRVCKPCPEGWKQFSSKCYYFSTERKSWMNSRRDCLRRGADLVIIESGEEQEFITKYIRDLNWIGLSDSETEGTWLWVDGTLLQKNYWRSGEPDNHYNLDSVTYTQVQTVQLLTLVRMYGWT</sequence>
<dbReference type="InterPro" id="IPR016187">
    <property type="entry name" value="CTDL_fold"/>
</dbReference>
<gene>
    <name evidence="6" type="ORF">COCON_G00185370</name>
</gene>
<dbReference type="GO" id="GO:0030246">
    <property type="term" value="F:carbohydrate binding"/>
    <property type="evidence" value="ECO:0007669"/>
    <property type="project" value="UniProtKB-KW"/>
</dbReference>
<keyword evidence="4" id="KW-1133">Transmembrane helix</keyword>
<keyword evidence="4" id="KW-0472">Membrane</keyword>
<dbReference type="AlphaFoldDB" id="A0A9Q1HRK9"/>
<dbReference type="PANTHER" id="PTHR46746:SF9">
    <property type="entry name" value="CD209 ANTIGEN-LIKE PROTEIN C-LIKE"/>
    <property type="match status" value="1"/>
</dbReference>
<accession>A0A9Q1HRK9</accession>
<dbReference type="PANTHER" id="PTHR46746">
    <property type="entry name" value="KILLER CELL LECTIN-LIKE RECEPTOR SUBFAMILY F MEMBER 2"/>
    <property type="match status" value="1"/>
</dbReference>
<evidence type="ECO:0000313" key="6">
    <source>
        <dbReference type="EMBL" id="KAJ8256385.1"/>
    </source>
</evidence>
<dbReference type="InterPro" id="IPR001304">
    <property type="entry name" value="C-type_lectin-like"/>
</dbReference>
<protein>
    <recommendedName>
        <fullName evidence="5">C-type lectin domain-containing protein</fullName>
    </recommendedName>
</protein>
<dbReference type="CDD" id="cd03590">
    <property type="entry name" value="CLECT_DC-SIGN_like"/>
    <property type="match status" value="1"/>
</dbReference>
<evidence type="ECO:0000313" key="7">
    <source>
        <dbReference type="Proteomes" id="UP001152803"/>
    </source>
</evidence>
<dbReference type="Pfam" id="PF00059">
    <property type="entry name" value="Lectin_C"/>
    <property type="match status" value="1"/>
</dbReference>
<comment type="caution">
    <text evidence="6">The sequence shown here is derived from an EMBL/GenBank/DDBJ whole genome shotgun (WGS) entry which is preliminary data.</text>
</comment>
<keyword evidence="3" id="KW-0175">Coiled coil</keyword>
<keyword evidence="2" id="KW-1015">Disulfide bond</keyword>
<evidence type="ECO:0000256" key="3">
    <source>
        <dbReference type="SAM" id="Coils"/>
    </source>
</evidence>
<dbReference type="PROSITE" id="PS50041">
    <property type="entry name" value="C_TYPE_LECTIN_2"/>
    <property type="match status" value="1"/>
</dbReference>
<organism evidence="6 7">
    <name type="scientific">Conger conger</name>
    <name type="common">Conger eel</name>
    <name type="synonym">Muraena conger</name>
    <dbReference type="NCBI Taxonomy" id="82655"/>
    <lineage>
        <taxon>Eukaryota</taxon>
        <taxon>Metazoa</taxon>
        <taxon>Chordata</taxon>
        <taxon>Craniata</taxon>
        <taxon>Vertebrata</taxon>
        <taxon>Euteleostomi</taxon>
        <taxon>Actinopterygii</taxon>
        <taxon>Neopterygii</taxon>
        <taxon>Teleostei</taxon>
        <taxon>Anguilliformes</taxon>
        <taxon>Congridae</taxon>
        <taxon>Conger</taxon>
    </lineage>
</organism>
<evidence type="ECO:0000256" key="1">
    <source>
        <dbReference type="ARBA" id="ARBA00022734"/>
    </source>
</evidence>
<keyword evidence="4" id="KW-0812">Transmembrane</keyword>
<keyword evidence="1" id="KW-0430">Lectin</keyword>
<proteinExistence type="predicted"/>
<dbReference type="InterPro" id="IPR051379">
    <property type="entry name" value="C-type_Lectin_Receptor_IMM"/>
</dbReference>
<dbReference type="EMBL" id="JAFJMO010000014">
    <property type="protein sequence ID" value="KAJ8256385.1"/>
    <property type="molecule type" value="Genomic_DNA"/>
</dbReference>
<dbReference type="OrthoDB" id="6337382at2759"/>